<keyword evidence="1" id="KW-0732">Signal</keyword>
<evidence type="ECO:0000313" key="3">
    <source>
        <dbReference type="EMBL" id="MBL0744837.1"/>
    </source>
</evidence>
<sequence>MTKYQTRLASISLLLLIESCTRIADVAPIRLDEKNLTQQFEALKGTMRPLDGYDETFVSQNQKPTTLISYACVEWDCQIYRYTKHCNVKSVSAGTVKKIIKSDRGTWAILRHGRYMTVYGRMDSVIVKEGVHMETGAVIGRASPFESPFNFKIFDTEKGQINPSEWIEP</sequence>
<dbReference type="EMBL" id="JAERRB010000013">
    <property type="protein sequence ID" value="MBL0744837.1"/>
    <property type="molecule type" value="Genomic_DNA"/>
</dbReference>
<keyword evidence="4" id="KW-1185">Reference proteome</keyword>
<name>A0ABS1L006_9BACT</name>
<dbReference type="SUPFAM" id="SSF51261">
    <property type="entry name" value="Duplicated hybrid motif"/>
    <property type="match status" value="1"/>
</dbReference>
<dbReference type="InterPro" id="IPR016047">
    <property type="entry name" value="M23ase_b-sheet_dom"/>
</dbReference>
<feature type="chain" id="PRO_5047289501" evidence="1">
    <location>
        <begin position="25"/>
        <end position="169"/>
    </location>
</feature>
<reference evidence="3 4" key="1">
    <citation type="submission" date="2021-01" db="EMBL/GenBank/DDBJ databases">
        <title>Chryseolinea sp. Jin1 Genome sequencing and assembly.</title>
        <authorList>
            <person name="Kim I."/>
        </authorList>
    </citation>
    <scope>NUCLEOTIDE SEQUENCE [LARGE SCALE GENOMIC DNA]</scope>
    <source>
        <strain evidence="3 4">Jin1</strain>
    </source>
</reference>
<evidence type="ECO:0000256" key="1">
    <source>
        <dbReference type="SAM" id="SignalP"/>
    </source>
</evidence>
<comment type="caution">
    <text evidence="3">The sequence shown here is derived from an EMBL/GenBank/DDBJ whole genome shotgun (WGS) entry which is preliminary data.</text>
</comment>
<dbReference type="Proteomes" id="UP000613030">
    <property type="component" value="Unassembled WGS sequence"/>
</dbReference>
<feature type="domain" description="M23ase beta-sheet core" evidence="2">
    <location>
        <begin position="84"/>
        <end position="142"/>
    </location>
</feature>
<gene>
    <name evidence="3" type="ORF">JI741_26625</name>
</gene>
<accession>A0ABS1L006</accession>
<dbReference type="InterPro" id="IPR011055">
    <property type="entry name" value="Dup_hybrid_motif"/>
</dbReference>
<protein>
    <submittedName>
        <fullName evidence="3">M23 family metallopeptidase</fullName>
    </submittedName>
</protein>
<dbReference type="Gene3D" id="2.70.70.10">
    <property type="entry name" value="Glucose Permease (Domain IIA)"/>
    <property type="match status" value="1"/>
</dbReference>
<proteinExistence type="predicted"/>
<dbReference type="RefSeq" id="WP_202014783.1">
    <property type="nucleotide sequence ID" value="NZ_JAERRB010000013.1"/>
</dbReference>
<evidence type="ECO:0000313" key="4">
    <source>
        <dbReference type="Proteomes" id="UP000613030"/>
    </source>
</evidence>
<evidence type="ECO:0000259" key="2">
    <source>
        <dbReference type="Pfam" id="PF01551"/>
    </source>
</evidence>
<dbReference type="CDD" id="cd12797">
    <property type="entry name" value="M23_peptidase"/>
    <property type="match status" value="1"/>
</dbReference>
<feature type="signal peptide" evidence="1">
    <location>
        <begin position="1"/>
        <end position="24"/>
    </location>
</feature>
<dbReference type="Pfam" id="PF01551">
    <property type="entry name" value="Peptidase_M23"/>
    <property type="match status" value="1"/>
</dbReference>
<organism evidence="3 4">
    <name type="scientific">Chryseolinea lacunae</name>
    <dbReference type="NCBI Taxonomy" id="2801331"/>
    <lineage>
        <taxon>Bacteria</taxon>
        <taxon>Pseudomonadati</taxon>
        <taxon>Bacteroidota</taxon>
        <taxon>Cytophagia</taxon>
        <taxon>Cytophagales</taxon>
        <taxon>Fulvivirgaceae</taxon>
        <taxon>Chryseolinea</taxon>
    </lineage>
</organism>